<dbReference type="PROSITE" id="PS50893">
    <property type="entry name" value="ABC_TRANSPORTER_2"/>
    <property type="match status" value="1"/>
</dbReference>
<dbReference type="Gene3D" id="1.20.1560.10">
    <property type="entry name" value="ABC transporter type 1, transmembrane domain"/>
    <property type="match status" value="1"/>
</dbReference>
<evidence type="ECO:0000256" key="3">
    <source>
        <dbReference type="ARBA" id="ARBA00022741"/>
    </source>
</evidence>
<dbReference type="InterPro" id="IPR017871">
    <property type="entry name" value="ABC_transporter-like_CS"/>
</dbReference>
<dbReference type="Pfam" id="PF00005">
    <property type="entry name" value="ABC_tran"/>
    <property type="match status" value="1"/>
</dbReference>
<dbReference type="PROSITE" id="PS50929">
    <property type="entry name" value="ABC_TM1F"/>
    <property type="match status" value="1"/>
</dbReference>
<dbReference type="GO" id="GO:0005524">
    <property type="term" value="F:ATP binding"/>
    <property type="evidence" value="ECO:0007669"/>
    <property type="project" value="UniProtKB-KW"/>
</dbReference>
<dbReference type="Gene3D" id="3.40.50.300">
    <property type="entry name" value="P-loop containing nucleotide triphosphate hydrolases"/>
    <property type="match status" value="1"/>
</dbReference>
<dbReference type="Proteomes" id="UP001597419">
    <property type="component" value="Unassembled WGS sequence"/>
</dbReference>
<evidence type="ECO:0000259" key="9">
    <source>
        <dbReference type="PROSITE" id="PS50929"/>
    </source>
</evidence>
<feature type="transmembrane region" description="Helical" evidence="7">
    <location>
        <begin position="278"/>
        <end position="300"/>
    </location>
</feature>
<dbReference type="SUPFAM" id="SSF90123">
    <property type="entry name" value="ABC transporter transmembrane region"/>
    <property type="match status" value="1"/>
</dbReference>
<dbReference type="EMBL" id="JBHUKU010000017">
    <property type="protein sequence ID" value="MFD2462699.1"/>
    <property type="molecule type" value="Genomic_DNA"/>
</dbReference>
<dbReference type="SMART" id="SM00382">
    <property type="entry name" value="AAA"/>
    <property type="match status" value="1"/>
</dbReference>
<evidence type="ECO:0000256" key="7">
    <source>
        <dbReference type="SAM" id="Phobius"/>
    </source>
</evidence>
<gene>
    <name evidence="10" type="ORF">ACFSYJ_29100</name>
</gene>
<evidence type="ECO:0000313" key="11">
    <source>
        <dbReference type="Proteomes" id="UP001597419"/>
    </source>
</evidence>
<evidence type="ECO:0000256" key="2">
    <source>
        <dbReference type="ARBA" id="ARBA00022692"/>
    </source>
</evidence>
<feature type="domain" description="ABC transporter" evidence="8">
    <location>
        <begin position="335"/>
        <end position="569"/>
    </location>
</feature>
<dbReference type="PROSITE" id="PS00211">
    <property type="entry name" value="ABC_TRANSPORTER_1"/>
    <property type="match status" value="1"/>
</dbReference>
<feature type="transmembrane region" description="Helical" evidence="7">
    <location>
        <begin position="242"/>
        <end position="266"/>
    </location>
</feature>
<keyword evidence="2 7" id="KW-0812">Transmembrane</keyword>
<dbReference type="RefSeq" id="WP_345403977.1">
    <property type="nucleotide sequence ID" value="NZ_BAABHG010000015.1"/>
</dbReference>
<comment type="subcellular location">
    <subcellularLocation>
        <location evidence="1">Cell membrane</location>
        <topology evidence="1">Multi-pass membrane protein</topology>
    </subcellularLocation>
</comment>
<keyword evidence="11" id="KW-1185">Reference proteome</keyword>
<sequence>MHSPGLPGLIGYIARYRVRFAAAFGCALAGSALASLIPLLQGRIIDYVVAGLTDAPLHYVLMFLFVAAAKFAVDSLRQYFGSRVALDVQRDIRTDLVRAVHRLDTASLRGIGSGPILESSTRDAALVEGLLDPLPSAFGSTVSLVVSLAVMLTLSPALTGLVALLAPVAALSVRLTRHRVFPASSDAQRRTADLTGLVNERVAGIEIVKSHAQEDRETTTVRSAATEVLTQRLRVVRLTTHYLSFMNVVPLLGQIAVFGVGALLVLHGKLSLGTLVAFLGYLTLIVGSARVLTGLSSFFFDARAAVTRALTLIRTHPSIKDGEGLLPACGAGRTVEIANVTFGYEPARPVLRELSLRAERNSLVVLTGGVGAGKSTVLDLVTRIYDADHGKVLVDGVDVRELPLDALRRTVTTVTADAALFHGSVLENISCGQENATLADVVAAAEAACADEFISAMPQGYGSLVGETGTTLSGGQSQRVALARALVRRPEVLLFDDATSAVDSATETRIHHHLVHEMSGVTRIVVTRRLSTLAAADEVFLLDDGRVVEHGRHGELFARCEPYQRLVRAAGAPDRTGTGA</sequence>
<dbReference type="PANTHER" id="PTHR43394">
    <property type="entry name" value="ATP-DEPENDENT PERMEASE MDL1, MITOCHONDRIAL"/>
    <property type="match status" value="1"/>
</dbReference>
<comment type="caution">
    <text evidence="10">The sequence shown here is derived from an EMBL/GenBank/DDBJ whole genome shotgun (WGS) entry which is preliminary data.</text>
</comment>
<feature type="transmembrane region" description="Helical" evidence="7">
    <location>
        <begin position="144"/>
        <end position="171"/>
    </location>
</feature>
<keyword evidence="6 7" id="KW-0472">Membrane</keyword>
<evidence type="ECO:0000256" key="5">
    <source>
        <dbReference type="ARBA" id="ARBA00022989"/>
    </source>
</evidence>
<dbReference type="InterPro" id="IPR036640">
    <property type="entry name" value="ABC1_TM_sf"/>
</dbReference>
<feature type="transmembrane region" description="Helical" evidence="7">
    <location>
        <begin position="20"/>
        <end position="40"/>
    </location>
</feature>
<dbReference type="InterPro" id="IPR039421">
    <property type="entry name" value="Type_1_exporter"/>
</dbReference>
<feature type="domain" description="ABC transmembrane type-1" evidence="9">
    <location>
        <begin position="21"/>
        <end position="299"/>
    </location>
</feature>
<dbReference type="InterPro" id="IPR027417">
    <property type="entry name" value="P-loop_NTPase"/>
</dbReference>
<organism evidence="10 11">
    <name type="scientific">Amycolatopsis samaneae</name>
    <dbReference type="NCBI Taxonomy" id="664691"/>
    <lineage>
        <taxon>Bacteria</taxon>
        <taxon>Bacillati</taxon>
        <taxon>Actinomycetota</taxon>
        <taxon>Actinomycetes</taxon>
        <taxon>Pseudonocardiales</taxon>
        <taxon>Pseudonocardiaceae</taxon>
        <taxon>Amycolatopsis</taxon>
    </lineage>
</organism>
<keyword evidence="5 7" id="KW-1133">Transmembrane helix</keyword>
<evidence type="ECO:0000256" key="1">
    <source>
        <dbReference type="ARBA" id="ARBA00004651"/>
    </source>
</evidence>
<dbReference type="SUPFAM" id="SSF52540">
    <property type="entry name" value="P-loop containing nucleoside triphosphate hydrolases"/>
    <property type="match status" value="1"/>
</dbReference>
<evidence type="ECO:0000256" key="6">
    <source>
        <dbReference type="ARBA" id="ARBA00023136"/>
    </source>
</evidence>
<protein>
    <submittedName>
        <fullName evidence="10">ABC transporter ATP-binding protein</fullName>
    </submittedName>
</protein>
<reference evidence="11" key="1">
    <citation type="journal article" date="2019" name="Int. J. Syst. Evol. Microbiol.">
        <title>The Global Catalogue of Microorganisms (GCM) 10K type strain sequencing project: providing services to taxonomists for standard genome sequencing and annotation.</title>
        <authorList>
            <consortium name="The Broad Institute Genomics Platform"/>
            <consortium name="The Broad Institute Genome Sequencing Center for Infectious Disease"/>
            <person name="Wu L."/>
            <person name="Ma J."/>
        </authorList>
    </citation>
    <scope>NUCLEOTIDE SEQUENCE [LARGE SCALE GENOMIC DNA]</scope>
    <source>
        <strain evidence="11">CGMCC 4.7643</strain>
    </source>
</reference>
<dbReference type="InterPro" id="IPR011527">
    <property type="entry name" value="ABC1_TM_dom"/>
</dbReference>
<keyword evidence="3" id="KW-0547">Nucleotide-binding</keyword>
<keyword evidence="4 10" id="KW-0067">ATP-binding</keyword>
<proteinExistence type="predicted"/>
<dbReference type="InterPro" id="IPR003593">
    <property type="entry name" value="AAA+_ATPase"/>
</dbReference>
<evidence type="ECO:0000256" key="4">
    <source>
        <dbReference type="ARBA" id="ARBA00022840"/>
    </source>
</evidence>
<dbReference type="InterPro" id="IPR003439">
    <property type="entry name" value="ABC_transporter-like_ATP-bd"/>
</dbReference>
<evidence type="ECO:0000313" key="10">
    <source>
        <dbReference type="EMBL" id="MFD2462699.1"/>
    </source>
</evidence>
<feature type="transmembrane region" description="Helical" evidence="7">
    <location>
        <begin position="47"/>
        <end position="73"/>
    </location>
</feature>
<accession>A0ABW5GPH6</accession>
<dbReference type="Pfam" id="PF00664">
    <property type="entry name" value="ABC_membrane"/>
    <property type="match status" value="1"/>
</dbReference>
<dbReference type="PANTHER" id="PTHR43394:SF1">
    <property type="entry name" value="ATP-BINDING CASSETTE SUB-FAMILY B MEMBER 10, MITOCHONDRIAL"/>
    <property type="match status" value="1"/>
</dbReference>
<evidence type="ECO:0000259" key="8">
    <source>
        <dbReference type="PROSITE" id="PS50893"/>
    </source>
</evidence>
<name>A0ABW5GPH6_9PSEU</name>